<dbReference type="AlphaFoldDB" id="A0ABD1XHN1"/>
<accession>A0ABD1XHN1</accession>
<keyword evidence="2" id="KW-1185">Reference proteome</keyword>
<comment type="caution">
    <text evidence="1">The sequence shown here is derived from an EMBL/GenBank/DDBJ whole genome shotgun (WGS) entry which is preliminary data.</text>
</comment>
<proteinExistence type="predicted"/>
<protein>
    <submittedName>
        <fullName evidence="1">Uncharacterized protein</fullName>
    </submittedName>
</protein>
<dbReference type="PANTHER" id="PTHR35124">
    <property type="entry name" value="CYTOCHROME P450 FAMILY PROTEIN"/>
    <property type="match status" value="1"/>
</dbReference>
<gene>
    <name evidence="1" type="ORF">R1flu_027020</name>
</gene>
<dbReference type="Proteomes" id="UP001605036">
    <property type="component" value="Unassembled WGS sequence"/>
</dbReference>
<evidence type="ECO:0000313" key="1">
    <source>
        <dbReference type="EMBL" id="KAL2608447.1"/>
    </source>
</evidence>
<evidence type="ECO:0000313" key="2">
    <source>
        <dbReference type="Proteomes" id="UP001605036"/>
    </source>
</evidence>
<dbReference type="EMBL" id="JBHFFA010000008">
    <property type="protein sequence ID" value="KAL2608447.1"/>
    <property type="molecule type" value="Genomic_DNA"/>
</dbReference>
<name>A0ABD1XHN1_9MARC</name>
<dbReference type="PANTHER" id="PTHR35124:SF4">
    <property type="entry name" value="CALCINEURIN-LIKE PHOSPHOESTERASE DOMAIN-CONTAINING PROTEIN"/>
    <property type="match status" value="1"/>
</dbReference>
<organism evidence="1 2">
    <name type="scientific">Riccia fluitans</name>
    <dbReference type="NCBI Taxonomy" id="41844"/>
    <lineage>
        <taxon>Eukaryota</taxon>
        <taxon>Viridiplantae</taxon>
        <taxon>Streptophyta</taxon>
        <taxon>Embryophyta</taxon>
        <taxon>Marchantiophyta</taxon>
        <taxon>Marchantiopsida</taxon>
        <taxon>Marchantiidae</taxon>
        <taxon>Marchantiales</taxon>
        <taxon>Ricciaceae</taxon>
        <taxon>Riccia</taxon>
    </lineage>
</organism>
<reference evidence="1 2" key="1">
    <citation type="submission" date="2024-09" db="EMBL/GenBank/DDBJ databases">
        <title>Chromosome-scale assembly of Riccia fluitans.</title>
        <authorList>
            <person name="Paukszto L."/>
            <person name="Sawicki J."/>
            <person name="Karawczyk K."/>
            <person name="Piernik-Szablinska J."/>
            <person name="Szczecinska M."/>
            <person name="Mazdziarz M."/>
        </authorList>
    </citation>
    <scope>NUCLEOTIDE SEQUENCE [LARGE SCALE GENOMIC DNA]</scope>
    <source>
        <strain evidence="1">Rf_01</strain>
        <tissue evidence="1">Aerial parts of the thallus</tissue>
    </source>
</reference>
<sequence>MPREVCSSHADKQRISAAHGTDHLATAQVPSLDGGFPDILDLRRVDQLQPSSGPADSSTRHSKELGLDYSAPNEWWYLEQINATKECNVSATSDVYVFGLEESPEGGSIRLPAGVDLEIRLISYDKNAVRRCAGGDYFETDLNGTQWKSRPPVKDLGDGSYAVKLRVEKRFAGNYSFQVTLLFGGFTGLYRLPQRHAELKPVLHVTLQFYVPEEPSSKRESADSESRFLPLCTEQDLQTYPWHGRWTRTQANESCSADADGRWHCLDPEEQCERPWCEGPVGQLESNGWAYSTPHCHFRIFTQLEAWNCLAGKHLFFWGDSNHPDTTRNLLNFLLGSNFGNFPRIFDRTFDNPQNPKQNVRLSVVFNGHVVMKRNNMGLTVLRNQSYTAWIQEILDPGSGNHIPDALILNSGIHDGIWWKNLTEYVAAARSASNIWASLWRNISSSLGKRPKVVYRTTVVPAGESRSMPANPQKMEVLNDIMVNNMVRAFGRKNIRVVDAFDMTFPFHYDNFYSDGGHYGRIPNPNSWWPGGHMYFVDVMLAHVLLNSICPL</sequence>